<reference evidence="18" key="1">
    <citation type="submission" date="2018-10" db="EMBL/GenBank/DDBJ databases">
        <title>Transcriptome assembly of Aceria tosichella (Wheat curl mite) Type 2.</title>
        <authorList>
            <person name="Scully E.D."/>
            <person name="Geib S.M."/>
            <person name="Palmer N.A."/>
            <person name="Gupta A.K."/>
            <person name="Sarath G."/>
            <person name="Tatineni S."/>
        </authorList>
    </citation>
    <scope>NUCLEOTIDE SEQUENCE</scope>
    <source>
        <strain evidence="18">LincolnNE</strain>
    </source>
</reference>
<dbReference type="InterPro" id="IPR003961">
    <property type="entry name" value="FN3_dom"/>
</dbReference>
<keyword evidence="8 13" id="KW-0472">Membrane</keyword>
<dbReference type="InterPro" id="IPR050713">
    <property type="entry name" value="RTP_Phos/Ushers"/>
</dbReference>
<keyword evidence="9" id="KW-1015">Disulfide bond</keyword>
<keyword evidence="3 13" id="KW-0812">Transmembrane</keyword>
<dbReference type="SMART" id="SM00194">
    <property type="entry name" value="PTPc"/>
    <property type="match status" value="2"/>
</dbReference>
<dbReference type="InterPro" id="IPR003599">
    <property type="entry name" value="Ig_sub"/>
</dbReference>
<dbReference type="PROSITE" id="PS00383">
    <property type="entry name" value="TYR_PHOSPHATASE_1"/>
    <property type="match status" value="1"/>
</dbReference>
<keyword evidence="10" id="KW-0325">Glycoprotein</keyword>
<keyword evidence="7 13" id="KW-1133">Transmembrane helix</keyword>
<evidence type="ECO:0000256" key="5">
    <source>
        <dbReference type="ARBA" id="ARBA00022801"/>
    </source>
</evidence>
<feature type="domain" description="Fibronectin type-III" evidence="17">
    <location>
        <begin position="266"/>
        <end position="358"/>
    </location>
</feature>
<dbReference type="SUPFAM" id="SSF52799">
    <property type="entry name" value="(Phosphotyrosine protein) phosphatases II"/>
    <property type="match status" value="2"/>
</dbReference>
<dbReference type="EC" id="3.1.3.48" evidence="2"/>
<evidence type="ECO:0000259" key="15">
    <source>
        <dbReference type="PROSITE" id="PS50056"/>
    </source>
</evidence>
<dbReference type="PROSITE" id="PS50056">
    <property type="entry name" value="TYR_PHOSPHATASE_2"/>
    <property type="match status" value="2"/>
</dbReference>
<sequence>MKSHFKHQLGIHLDAPPLLLCASFILLLTTFSGLALVSVEAFYLQLPNDFPPATDGSSLGASSKPVRILTHPTNVTALEKKTAILICEAESDPKPTYYWFKDGVQVNKKRTPIIKYNKGTVLRIEPLKIDRDSGAYECLVENGVGSAVRSHIQVRVINETDAPNGFPRIITQPVATQTVEAGGVATISCQASGEPAPEYAWLHESIPLDIADQNGRIVPDNGTLKIHNVTEADKGGYLCIATNRLGTITSITSNLMVSLEPLPDGAPTDLKFKLTSPNDVTITWSPPETKNNVIITGYQVYFGKLGAATSNKQDIPNILKMAFSDLSDNTEYAFRVRAKSKGGFGAFSNTINFTTPKDSPPPPNNVKAMANSYHSAMVWWDETAYFSGITGYRVYYSIHNQTNPTGLIMNEDLDRWQTKNVTLTNSVIITNLVENSHYDVRVCAVGLSLSGKLSNSVRFRTLPEEVPYDLKTSDLTTHSVKISWKQPLELVPSKYKITYDAPEKHFLDSKNMRQQLSIPMNTLYTTATQITLQDLRPYTKYRINVTAVPSKEAFRPPVTVHITTAMAAPKSMDEPTLIGPTASGREYELYLPLATEEYGPIGYYYVVVLPADMPSQHPDIYLTSELKSKGSINNGPYIAAKFPKSKMVTKFTLGDNKSYDGFLNRPLNKDQTYHVFVRAEVEHSESLSTSSPVSAPITLQPRTEPRAIESQNETFKKVRVILLCALVLVIFLAVIVTVFYKTQRQALKTNQINETTIRLLPDHMMDRIYSSVPIEPIDRKNMNYQSRAMQNHPPVPINDLAEHIEFLKLNNNLKEEYESIEPGQQFTWENSYLECNRSKNRYGNVVAYDHSRVILTPIDGIPGSDYINANFCDGYQKPNHYIATQGPLPNTVGDFWRMVWEQNSRTIVMMTQLEERGRVKCVQYWPSRDSVTYHGITIIACSVEELAYYSIRTFKLQYNNELREIRQFQFTAWPDHGVPDHPTSFLMFLRRTKVSNPPEAGPMVVLCSAGVGRTGCFIVIDSMIERLKKENTIDIYGHVTSLRAQRNYIVQTEDQYMFIHDAVLEAAISANTEVPVSNLSEHFNRLMQVVPNEGASGLELEFKRLASIKHGGQKFISANLPVNKHKNRLMNILPYESTRVCLEPIAGVDGSDYINASFCDGYRLRNAYIATQSPLPETVEDMWRMLYEHNSGIIVMLTKLKEMGREKCTQYWPAERFGDYGPFRIALNQEYDTNTFNYILREFTITDSRNPGYNRIIRQFHYTNWPEQGLPKSGESFINFIAEVHKTKQKFGIEGPITVHCSVGVGRTGVFIALSIILERLQNEGFLNLFETVRTLRTQRPGMVQTEDQYQFCYQTALEYVRSFEQ</sequence>
<dbReference type="InterPro" id="IPR013783">
    <property type="entry name" value="Ig-like_fold"/>
</dbReference>
<dbReference type="PROSITE" id="PS50055">
    <property type="entry name" value="TYR_PHOSPHATASE_PTP"/>
    <property type="match status" value="2"/>
</dbReference>
<dbReference type="SUPFAM" id="SSF49265">
    <property type="entry name" value="Fibronectin type III"/>
    <property type="match status" value="2"/>
</dbReference>
<keyword evidence="6" id="KW-0904">Protein phosphatase</keyword>
<evidence type="ECO:0000259" key="17">
    <source>
        <dbReference type="PROSITE" id="PS50853"/>
    </source>
</evidence>
<comment type="subcellular location">
    <subcellularLocation>
        <location evidence="1">Membrane</location>
        <topology evidence="1">Single-pass type I membrane protein</topology>
    </subcellularLocation>
</comment>
<dbReference type="Gene3D" id="3.90.190.10">
    <property type="entry name" value="Protein tyrosine phosphatase superfamily"/>
    <property type="match status" value="2"/>
</dbReference>
<dbReference type="InterPro" id="IPR003598">
    <property type="entry name" value="Ig_sub2"/>
</dbReference>
<accession>A0A6G1SL08</accession>
<feature type="domain" description="Ig-like" evidence="16">
    <location>
        <begin position="167"/>
        <end position="258"/>
    </location>
</feature>
<evidence type="ECO:0000256" key="3">
    <source>
        <dbReference type="ARBA" id="ARBA00022692"/>
    </source>
</evidence>
<dbReference type="Gene3D" id="2.60.40.10">
    <property type="entry name" value="Immunoglobulins"/>
    <property type="match status" value="5"/>
</dbReference>
<feature type="domain" description="Fibronectin type-III" evidence="17">
    <location>
        <begin position="466"/>
        <end position="567"/>
    </location>
</feature>
<dbReference type="SMART" id="SM00408">
    <property type="entry name" value="IGc2"/>
    <property type="match status" value="2"/>
</dbReference>
<dbReference type="InterPro" id="IPR036116">
    <property type="entry name" value="FN3_sf"/>
</dbReference>
<proteinExistence type="predicted"/>
<feature type="domain" description="Fibronectin type-III" evidence="17">
    <location>
        <begin position="362"/>
        <end position="464"/>
    </location>
</feature>
<evidence type="ECO:0000256" key="10">
    <source>
        <dbReference type="ARBA" id="ARBA00023180"/>
    </source>
</evidence>
<organism evidence="18">
    <name type="scientific">Aceria tosichella</name>
    <name type="common">wheat curl mite</name>
    <dbReference type="NCBI Taxonomy" id="561515"/>
    <lineage>
        <taxon>Eukaryota</taxon>
        <taxon>Metazoa</taxon>
        <taxon>Ecdysozoa</taxon>
        <taxon>Arthropoda</taxon>
        <taxon>Chelicerata</taxon>
        <taxon>Arachnida</taxon>
        <taxon>Acari</taxon>
        <taxon>Acariformes</taxon>
        <taxon>Trombidiformes</taxon>
        <taxon>Prostigmata</taxon>
        <taxon>Eupodina</taxon>
        <taxon>Eriophyoidea</taxon>
        <taxon>Eriophyidae</taxon>
        <taxon>Eriophyinae</taxon>
        <taxon>Aceriini</taxon>
        <taxon>Aceria</taxon>
    </lineage>
</organism>
<evidence type="ECO:0000256" key="8">
    <source>
        <dbReference type="ARBA" id="ARBA00023136"/>
    </source>
</evidence>
<dbReference type="PROSITE" id="PS50853">
    <property type="entry name" value="FN3"/>
    <property type="match status" value="3"/>
</dbReference>
<dbReference type="PRINTS" id="PR00700">
    <property type="entry name" value="PRTYPHPHTASE"/>
</dbReference>
<dbReference type="Pfam" id="PF00102">
    <property type="entry name" value="Y_phosphatase"/>
    <property type="match status" value="2"/>
</dbReference>
<evidence type="ECO:0000256" key="1">
    <source>
        <dbReference type="ARBA" id="ARBA00004479"/>
    </source>
</evidence>
<evidence type="ECO:0000259" key="16">
    <source>
        <dbReference type="PROSITE" id="PS50835"/>
    </source>
</evidence>
<dbReference type="GO" id="GO:0004725">
    <property type="term" value="F:protein tyrosine phosphatase activity"/>
    <property type="evidence" value="ECO:0007669"/>
    <property type="project" value="UniProtKB-EC"/>
</dbReference>
<evidence type="ECO:0000256" key="4">
    <source>
        <dbReference type="ARBA" id="ARBA00022729"/>
    </source>
</evidence>
<feature type="domain" description="Tyrosine-protein phosphatase" evidence="14">
    <location>
        <begin position="1098"/>
        <end position="1360"/>
    </location>
</feature>
<evidence type="ECO:0000256" key="7">
    <source>
        <dbReference type="ARBA" id="ARBA00022989"/>
    </source>
</evidence>
<dbReference type="FunFam" id="3.90.190.10:FF:000088">
    <property type="entry name" value="Receptor protein-tyrosine phosphatase LAR"/>
    <property type="match status" value="1"/>
</dbReference>
<evidence type="ECO:0000256" key="2">
    <source>
        <dbReference type="ARBA" id="ARBA00013064"/>
    </source>
</evidence>
<evidence type="ECO:0000256" key="6">
    <source>
        <dbReference type="ARBA" id="ARBA00022912"/>
    </source>
</evidence>
<name>A0A6G1SL08_9ACAR</name>
<dbReference type="InterPro" id="IPR016130">
    <property type="entry name" value="Tyr_Pase_AS"/>
</dbReference>
<evidence type="ECO:0000259" key="14">
    <source>
        <dbReference type="PROSITE" id="PS50055"/>
    </source>
</evidence>
<dbReference type="PANTHER" id="PTHR46957">
    <property type="entry name" value="CYTOKINE RECEPTOR"/>
    <property type="match status" value="1"/>
</dbReference>
<dbReference type="EMBL" id="GGYP01006394">
    <property type="protein sequence ID" value="MDE51165.1"/>
    <property type="molecule type" value="Transcribed_RNA"/>
</dbReference>
<evidence type="ECO:0000256" key="11">
    <source>
        <dbReference type="ARBA" id="ARBA00023319"/>
    </source>
</evidence>
<dbReference type="Pfam" id="PF13927">
    <property type="entry name" value="Ig_3"/>
    <property type="match status" value="2"/>
</dbReference>
<dbReference type="InterPro" id="IPR007110">
    <property type="entry name" value="Ig-like_dom"/>
</dbReference>
<dbReference type="SMART" id="SM00409">
    <property type="entry name" value="IG"/>
    <property type="match status" value="2"/>
</dbReference>
<dbReference type="SMART" id="SM00404">
    <property type="entry name" value="PTPc_motif"/>
    <property type="match status" value="2"/>
</dbReference>
<feature type="domain" description="Ig-like" evidence="16">
    <location>
        <begin position="65"/>
        <end position="155"/>
    </location>
</feature>
<feature type="transmembrane region" description="Helical" evidence="13">
    <location>
        <begin position="720"/>
        <end position="740"/>
    </location>
</feature>
<feature type="domain" description="Tyrosine-protein phosphatase" evidence="14">
    <location>
        <begin position="813"/>
        <end position="1066"/>
    </location>
</feature>
<feature type="domain" description="Tyrosine specific protein phosphatases" evidence="15">
    <location>
        <begin position="1275"/>
        <end position="1351"/>
    </location>
</feature>
<dbReference type="PANTHER" id="PTHR46957:SF6">
    <property type="entry name" value="PROTEIN-TYROSINE-PHOSPHATASE"/>
    <property type="match status" value="1"/>
</dbReference>
<evidence type="ECO:0000256" key="12">
    <source>
        <dbReference type="ARBA" id="ARBA00051722"/>
    </source>
</evidence>
<keyword evidence="4" id="KW-0732">Signal</keyword>
<dbReference type="InterPro" id="IPR003595">
    <property type="entry name" value="Tyr_Pase_cat"/>
</dbReference>
<dbReference type="GO" id="GO:0048666">
    <property type="term" value="P:neuron development"/>
    <property type="evidence" value="ECO:0007669"/>
    <property type="project" value="UniProtKB-ARBA"/>
</dbReference>
<evidence type="ECO:0000256" key="9">
    <source>
        <dbReference type="ARBA" id="ARBA00023157"/>
    </source>
</evidence>
<dbReference type="InterPro" id="IPR029021">
    <property type="entry name" value="Prot-tyrosine_phosphatase-like"/>
</dbReference>
<dbReference type="FunFam" id="2.60.40.10:FF:000023">
    <property type="entry name" value="receptor-type tyrosine-protein phosphatase delta isoform X2"/>
    <property type="match status" value="1"/>
</dbReference>
<feature type="domain" description="Tyrosine specific protein phosphatases" evidence="15">
    <location>
        <begin position="983"/>
        <end position="1057"/>
    </location>
</feature>
<dbReference type="PROSITE" id="PS50835">
    <property type="entry name" value="IG_LIKE"/>
    <property type="match status" value="2"/>
</dbReference>
<dbReference type="CDD" id="cd00063">
    <property type="entry name" value="FN3"/>
    <property type="match status" value="3"/>
</dbReference>
<dbReference type="FunFam" id="2.60.40.10:FF:000032">
    <property type="entry name" value="palladin isoform X1"/>
    <property type="match status" value="1"/>
</dbReference>
<evidence type="ECO:0000313" key="18">
    <source>
        <dbReference type="EMBL" id="MDE51165.1"/>
    </source>
</evidence>
<dbReference type="Pfam" id="PF00041">
    <property type="entry name" value="fn3"/>
    <property type="match status" value="3"/>
</dbReference>
<dbReference type="InterPro" id="IPR000387">
    <property type="entry name" value="Tyr_Pase_dom"/>
</dbReference>
<dbReference type="CDD" id="cd14553">
    <property type="entry name" value="R-PTPc-LAR-1"/>
    <property type="match status" value="1"/>
</dbReference>
<protein>
    <recommendedName>
        <fullName evidence="2">protein-tyrosine-phosphatase</fullName>
        <ecNumber evidence="2">3.1.3.48</ecNumber>
    </recommendedName>
</protein>
<dbReference type="SUPFAM" id="SSF48726">
    <property type="entry name" value="Immunoglobulin"/>
    <property type="match status" value="2"/>
</dbReference>
<dbReference type="InterPro" id="IPR000242">
    <property type="entry name" value="PTP_cat"/>
</dbReference>
<keyword evidence="11" id="KW-0393">Immunoglobulin domain</keyword>
<comment type="catalytic activity">
    <reaction evidence="12">
        <text>O-phospho-L-tyrosyl-[protein] + H2O = L-tyrosyl-[protein] + phosphate</text>
        <dbReference type="Rhea" id="RHEA:10684"/>
        <dbReference type="Rhea" id="RHEA-COMP:10136"/>
        <dbReference type="Rhea" id="RHEA-COMP:20101"/>
        <dbReference type="ChEBI" id="CHEBI:15377"/>
        <dbReference type="ChEBI" id="CHEBI:43474"/>
        <dbReference type="ChEBI" id="CHEBI:46858"/>
        <dbReference type="ChEBI" id="CHEBI:61978"/>
        <dbReference type="EC" id="3.1.3.48"/>
    </reaction>
</comment>
<dbReference type="FunFam" id="3.90.190.10:FF:000002">
    <property type="entry name" value="receptor-type tyrosine-protein phosphatase delta isoform X2"/>
    <property type="match status" value="1"/>
</dbReference>
<keyword evidence="5" id="KW-0378">Hydrolase</keyword>
<evidence type="ECO:0000256" key="13">
    <source>
        <dbReference type="SAM" id="Phobius"/>
    </source>
</evidence>
<dbReference type="SMART" id="SM00060">
    <property type="entry name" value="FN3"/>
    <property type="match status" value="3"/>
</dbReference>
<dbReference type="GO" id="GO:0016020">
    <property type="term" value="C:membrane"/>
    <property type="evidence" value="ECO:0007669"/>
    <property type="project" value="UniProtKB-SubCell"/>
</dbReference>
<gene>
    <name evidence="18" type="primary">Lar</name>
    <name evidence="18" type="ORF">g.6632</name>
</gene>
<dbReference type="InterPro" id="IPR036179">
    <property type="entry name" value="Ig-like_dom_sf"/>
</dbReference>